<keyword evidence="5" id="KW-1185">Reference proteome</keyword>
<dbReference type="EMBL" id="PZQS01000002">
    <property type="protein sequence ID" value="PVD36131.1"/>
    <property type="molecule type" value="Genomic_DNA"/>
</dbReference>
<gene>
    <name evidence="4" type="ORF">C0Q70_03104</name>
</gene>
<evidence type="ECO:0000313" key="4">
    <source>
        <dbReference type="EMBL" id="PVD36131.1"/>
    </source>
</evidence>
<dbReference type="Gene3D" id="3.10.20.90">
    <property type="entry name" value="Phosphatidylinositol 3-kinase Catalytic Subunit, Chain A, domain 1"/>
    <property type="match status" value="1"/>
</dbReference>
<dbReference type="InterPro" id="IPR000626">
    <property type="entry name" value="Ubiquitin-like_dom"/>
</dbReference>
<feature type="compositionally biased region" description="Polar residues" evidence="1">
    <location>
        <begin position="151"/>
        <end position="162"/>
    </location>
</feature>
<feature type="transmembrane region" description="Helical" evidence="2">
    <location>
        <begin position="418"/>
        <end position="439"/>
    </location>
</feature>
<dbReference type="GO" id="GO:0036503">
    <property type="term" value="P:ERAD pathway"/>
    <property type="evidence" value="ECO:0007669"/>
    <property type="project" value="InterPro"/>
</dbReference>
<proteinExistence type="predicted"/>
<keyword evidence="2" id="KW-1133">Transmembrane helix</keyword>
<organism evidence="4 5">
    <name type="scientific">Pomacea canaliculata</name>
    <name type="common">Golden apple snail</name>
    <dbReference type="NCBI Taxonomy" id="400727"/>
    <lineage>
        <taxon>Eukaryota</taxon>
        <taxon>Metazoa</taxon>
        <taxon>Spiralia</taxon>
        <taxon>Lophotrochozoa</taxon>
        <taxon>Mollusca</taxon>
        <taxon>Gastropoda</taxon>
        <taxon>Caenogastropoda</taxon>
        <taxon>Architaenioglossa</taxon>
        <taxon>Ampullarioidea</taxon>
        <taxon>Ampullariidae</taxon>
        <taxon>Pomacea</taxon>
    </lineage>
</organism>
<evidence type="ECO:0000313" key="5">
    <source>
        <dbReference type="Proteomes" id="UP000245119"/>
    </source>
</evidence>
<dbReference type="SUPFAM" id="SSF54236">
    <property type="entry name" value="Ubiquitin-like"/>
    <property type="match status" value="1"/>
</dbReference>
<dbReference type="PANTHER" id="PTHR14557">
    <property type="entry name" value="PROTEIN C7ORF21"/>
    <property type="match status" value="1"/>
</dbReference>
<dbReference type="InterPro" id="IPR029071">
    <property type="entry name" value="Ubiquitin-like_domsf"/>
</dbReference>
<feature type="region of interest" description="Disordered" evidence="1">
    <location>
        <begin position="139"/>
        <end position="162"/>
    </location>
</feature>
<protein>
    <recommendedName>
        <fullName evidence="3">Ubiquitin-like domain-containing protein</fullName>
    </recommendedName>
</protein>
<dbReference type="PANTHER" id="PTHR14557:SF5">
    <property type="entry name" value="UBIQUITIN-LIKE DOMAIN-CONTAINING PROTEIN"/>
    <property type="match status" value="1"/>
</dbReference>
<sequence>MSLIEGIGDEVTFGVGLFIFLCLVLLAWLSTHTRDIPFVSVIVIEISQRRHRSSGNNVEESLSTTRSENVESAGAAEGGDVISLDGSEGQGETSSDIAPSHDSVDPTMEDKIKENHDTEGSSMSECTVYPVNNPVLPHPLSESDANERVSESSPNMDTENSVRSACAGTKSETNFNGDCDANTTAGGNAAKHDNAVVDHQRRLAYFTKVEGDDKLRIPKGETPTLQDTPFQQEHEQFISHDTTELSDSQNIDLEFNQQCEIKGGEPTVNDAAEVNENGAASDTASNTPTAESDGAENSQIRVRLKYLNDTQRLVYASPQETIGNFRRTHFSSELEENKIVRFIFNGQDLRNDLSTLRAYNIRDNSVIHCLITQNQQSSQPASSSRRSDEDLEIGTMVFPIFGCALMLIWYLRFFYKQYFSAVSTVSLAGVSFIYIMALLSSIRGRRQARQHLE</sequence>
<dbReference type="PROSITE" id="PS50053">
    <property type="entry name" value="UBIQUITIN_2"/>
    <property type="match status" value="1"/>
</dbReference>
<feature type="domain" description="Ubiquitin-like" evidence="3">
    <location>
        <begin position="300"/>
        <end position="376"/>
    </location>
</feature>
<dbReference type="OrthoDB" id="161999at2759"/>
<comment type="caution">
    <text evidence="4">The sequence shown here is derived from an EMBL/GenBank/DDBJ whole genome shotgun (WGS) entry which is preliminary data.</text>
</comment>
<dbReference type="Pfam" id="PF00240">
    <property type="entry name" value="ubiquitin"/>
    <property type="match status" value="1"/>
</dbReference>
<keyword evidence="2" id="KW-0472">Membrane</keyword>
<keyword evidence="2" id="KW-0812">Transmembrane</keyword>
<accession>A0A2T7PRS7</accession>
<feature type="transmembrane region" description="Helical" evidence="2">
    <location>
        <begin position="12"/>
        <end position="29"/>
    </location>
</feature>
<evidence type="ECO:0000256" key="1">
    <source>
        <dbReference type="SAM" id="MobiDB-lite"/>
    </source>
</evidence>
<evidence type="ECO:0000256" key="2">
    <source>
        <dbReference type="SAM" id="Phobius"/>
    </source>
</evidence>
<dbReference type="CDD" id="cd17057">
    <property type="entry name" value="Ubl_TMUB1_like"/>
    <property type="match status" value="1"/>
</dbReference>
<evidence type="ECO:0000259" key="3">
    <source>
        <dbReference type="PROSITE" id="PS50053"/>
    </source>
</evidence>
<dbReference type="SMART" id="SM00213">
    <property type="entry name" value="UBQ"/>
    <property type="match status" value="1"/>
</dbReference>
<dbReference type="InterPro" id="IPR040352">
    <property type="entry name" value="TMUB1/2"/>
</dbReference>
<reference evidence="4 5" key="1">
    <citation type="submission" date="2018-04" db="EMBL/GenBank/DDBJ databases">
        <title>The genome of golden apple snail Pomacea canaliculata provides insight into stress tolerance and invasive adaptation.</title>
        <authorList>
            <person name="Liu C."/>
            <person name="Liu B."/>
            <person name="Ren Y."/>
            <person name="Zhang Y."/>
            <person name="Wang H."/>
            <person name="Li S."/>
            <person name="Jiang F."/>
            <person name="Yin L."/>
            <person name="Zhang G."/>
            <person name="Qian W."/>
            <person name="Fan W."/>
        </authorList>
    </citation>
    <scope>NUCLEOTIDE SEQUENCE [LARGE SCALE GENOMIC DNA]</scope>
    <source>
        <strain evidence="4">SZHN2017</strain>
        <tissue evidence="4">Muscle</tissue>
    </source>
</reference>
<dbReference type="AlphaFoldDB" id="A0A2T7PRS7"/>
<name>A0A2T7PRS7_POMCA</name>
<feature type="transmembrane region" description="Helical" evidence="2">
    <location>
        <begin position="393"/>
        <end position="412"/>
    </location>
</feature>
<feature type="compositionally biased region" description="Polar residues" evidence="1">
    <location>
        <begin position="54"/>
        <end position="67"/>
    </location>
</feature>
<feature type="region of interest" description="Disordered" evidence="1">
    <location>
        <begin position="278"/>
        <end position="297"/>
    </location>
</feature>
<feature type="region of interest" description="Disordered" evidence="1">
    <location>
        <begin position="53"/>
        <end position="108"/>
    </location>
</feature>
<dbReference type="Proteomes" id="UP000245119">
    <property type="component" value="Linkage Group LG2"/>
</dbReference>